<reference evidence="2 3" key="1">
    <citation type="submission" date="2023-08" db="EMBL/GenBank/DDBJ databases">
        <title>The draft genome sequence of Paracraurococcus sp. LOR1-02.</title>
        <authorList>
            <person name="Kingkaew E."/>
            <person name="Tanasupawat S."/>
        </authorList>
    </citation>
    <scope>NUCLEOTIDE SEQUENCE [LARGE SCALE GENOMIC DNA]</scope>
    <source>
        <strain evidence="2 3">LOR1-02</strain>
    </source>
</reference>
<feature type="compositionally biased region" description="Low complexity" evidence="1">
    <location>
        <begin position="104"/>
        <end position="114"/>
    </location>
</feature>
<feature type="compositionally biased region" description="Basic and acidic residues" evidence="1">
    <location>
        <begin position="88"/>
        <end position="98"/>
    </location>
</feature>
<keyword evidence="3" id="KW-1185">Reference proteome</keyword>
<evidence type="ECO:0000256" key="1">
    <source>
        <dbReference type="SAM" id="MobiDB-lite"/>
    </source>
</evidence>
<feature type="region of interest" description="Disordered" evidence="1">
    <location>
        <begin position="45"/>
        <end position="193"/>
    </location>
</feature>
<dbReference type="PROSITE" id="PS51257">
    <property type="entry name" value="PROKAR_LIPOPROTEIN"/>
    <property type="match status" value="1"/>
</dbReference>
<name>A0ABT9E892_9PROT</name>
<comment type="caution">
    <text evidence="2">The sequence shown here is derived from an EMBL/GenBank/DDBJ whole genome shotgun (WGS) entry which is preliminary data.</text>
</comment>
<proteinExistence type="predicted"/>
<dbReference type="Proteomes" id="UP001243009">
    <property type="component" value="Unassembled WGS sequence"/>
</dbReference>
<protein>
    <recommendedName>
        <fullName evidence="4">DUF3035 domain-containing protein</fullName>
    </recommendedName>
</protein>
<feature type="compositionally biased region" description="Low complexity" evidence="1">
    <location>
        <begin position="127"/>
        <end position="137"/>
    </location>
</feature>
<dbReference type="RefSeq" id="WP_305107260.1">
    <property type="nucleotide sequence ID" value="NZ_JAUTWS010000047.1"/>
</dbReference>
<evidence type="ECO:0000313" key="2">
    <source>
        <dbReference type="EMBL" id="MDO9712405.1"/>
    </source>
</evidence>
<feature type="compositionally biased region" description="Pro residues" evidence="1">
    <location>
        <begin position="156"/>
        <end position="183"/>
    </location>
</feature>
<evidence type="ECO:0008006" key="4">
    <source>
        <dbReference type="Google" id="ProtNLM"/>
    </source>
</evidence>
<evidence type="ECO:0000313" key="3">
    <source>
        <dbReference type="Proteomes" id="UP001243009"/>
    </source>
</evidence>
<sequence>MRAWPGRGGGRAGRGPWAAAALLCALAGCSVPEEVNPVAIYNRISGNDDARRPAPPGMDLPSPNLASIPPRPERPPPELRNAISAALAEDRTRSREPLLLRSIPAPGAAVGGAPRDQVMPAAPPPRASLAAAPRIPLTEAPAGQPTAAPRAEPGQGAPPRPGAAPAPALPEMPAEAPAPPPPDLLGAPDRPRL</sequence>
<feature type="compositionally biased region" description="Low complexity" evidence="1">
    <location>
        <begin position="184"/>
        <end position="193"/>
    </location>
</feature>
<organism evidence="2 3">
    <name type="scientific">Paracraurococcus lichenis</name>
    <dbReference type="NCBI Taxonomy" id="3064888"/>
    <lineage>
        <taxon>Bacteria</taxon>
        <taxon>Pseudomonadati</taxon>
        <taxon>Pseudomonadota</taxon>
        <taxon>Alphaproteobacteria</taxon>
        <taxon>Acetobacterales</taxon>
        <taxon>Roseomonadaceae</taxon>
        <taxon>Paracraurococcus</taxon>
    </lineage>
</organism>
<accession>A0ABT9E892</accession>
<gene>
    <name evidence="2" type="ORF">Q7A36_28945</name>
</gene>
<dbReference type="EMBL" id="JAUTWS010000047">
    <property type="protein sequence ID" value="MDO9712405.1"/>
    <property type="molecule type" value="Genomic_DNA"/>
</dbReference>